<dbReference type="Proteomes" id="UP000317593">
    <property type="component" value="Unassembled WGS sequence"/>
</dbReference>
<evidence type="ECO:0000313" key="3">
    <source>
        <dbReference type="Proteomes" id="UP000317593"/>
    </source>
</evidence>
<proteinExistence type="predicted"/>
<dbReference type="OrthoDB" id="1524697at2"/>
<dbReference type="EMBL" id="FXTH01000012">
    <property type="protein sequence ID" value="SMO77451.1"/>
    <property type="molecule type" value="Genomic_DNA"/>
</dbReference>
<keyword evidence="3" id="KW-1185">Reference proteome</keyword>
<dbReference type="RefSeq" id="WP_142715177.1">
    <property type="nucleotide sequence ID" value="NZ_FXTH01000012.1"/>
</dbReference>
<keyword evidence="1" id="KW-0812">Transmembrane</keyword>
<organism evidence="2 3">
    <name type="scientific">Fodinibius sediminis</name>
    <dbReference type="NCBI Taxonomy" id="1214077"/>
    <lineage>
        <taxon>Bacteria</taxon>
        <taxon>Pseudomonadati</taxon>
        <taxon>Balneolota</taxon>
        <taxon>Balneolia</taxon>
        <taxon>Balneolales</taxon>
        <taxon>Balneolaceae</taxon>
        <taxon>Fodinibius</taxon>
    </lineage>
</organism>
<dbReference type="AlphaFoldDB" id="A0A521E2B6"/>
<gene>
    <name evidence="2" type="ORF">SAMN06265218_112142</name>
</gene>
<name>A0A521E2B6_9BACT</name>
<protein>
    <submittedName>
        <fullName evidence="2">Uncharacterized protein</fullName>
    </submittedName>
</protein>
<keyword evidence="1" id="KW-1133">Transmembrane helix</keyword>
<sequence length="115" mass="12947">MSTSNKNNQWKTPSENRNIKDSIYRIGISKLMNRIHSVSTIYIMAGVCQMVLSLMVIAVVILGYVEPLWLSTVLTGVASVTAMVGFFLVYHTVSKMHDPNLLLRNAMKRVMESKN</sequence>
<evidence type="ECO:0000313" key="2">
    <source>
        <dbReference type="EMBL" id="SMO77451.1"/>
    </source>
</evidence>
<feature type="transmembrane region" description="Helical" evidence="1">
    <location>
        <begin position="40"/>
        <end position="62"/>
    </location>
</feature>
<accession>A0A521E2B6</accession>
<evidence type="ECO:0000256" key="1">
    <source>
        <dbReference type="SAM" id="Phobius"/>
    </source>
</evidence>
<keyword evidence="1" id="KW-0472">Membrane</keyword>
<feature type="transmembrane region" description="Helical" evidence="1">
    <location>
        <begin position="68"/>
        <end position="90"/>
    </location>
</feature>
<reference evidence="2 3" key="1">
    <citation type="submission" date="2017-05" db="EMBL/GenBank/DDBJ databases">
        <authorList>
            <person name="Varghese N."/>
            <person name="Submissions S."/>
        </authorList>
    </citation>
    <scope>NUCLEOTIDE SEQUENCE [LARGE SCALE GENOMIC DNA]</scope>
    <source>
        <strain evidence="2 3">DSM 21194</strain>
    </source>
</reference>